<dbReference type="InterPro" id="IPR019257">
    <property type="entry name" value="MeTrfase_dom"/>
</dbReference>
<gene>
    <name evidence="4" type="primary">egtD</name>
    <name evidence="4" type="ORF">A9E74_00449</name>
</gene>
<proteinExistence type="predicted"/>
<evidence type="ECO:0000313" key="4">
    <source>
        <dbReference type="EMBL" id="ODN67943.1"/>
    </source>
</evidence>
<dbReference type="Pfam" id="PF10017">
    <property type="entry name" value="Methyltransf_33"/>
    <property type="match status" value="1"/>
</dbReference>
<dbReference type="GO" id="GO:0052706">
    <property type="term" value="F:L-histidine N(alpha)-methyltransferase activity"/>
    <property type="evidence" value="ECO:0007669"/>
    <property type="project" value="UniProtKB-EC"/>
</dbReference>
<keyword evidence="2 4" id="KW-0808">Transferase</keyword>
<dbReference type="EC" id="2.1.1.44" evidence="4"/>
<sequence length="342" mass="39499">MSYLVLDSLRHQTQDVLKEQFAFDVLMGFSAPSKFLPSKYFYDATGSRLFEQITELEEYYPTRCEFEILNKVGGEIAEFMQGKPFEIVELGAGDGRKTKVLLSQLLKLTDQFSYIPIDISESAMADLDDSLKQSHPSLTTHGIVGDYFASIRHLENTSDRRKLVLLLGSNIGNFDFPSAKRFLHSIWKCLNHNDLLLMGFDLKKDIEVLTRAYNDKHGITRDFNLNVLTRINTELDGEFDIQRFTHHGMYNPRHGAMESYLVSLEHQEVHIGALEKTFEFNAHEAIHLELSHKYLLSDMQHLAEQTGFSVLKNWQDSQCYFADGLWQVNKDFPEKDFSRSEY</sequence>
<dbReference type="InterPro" id="IPR035094">
    <property type="entry name" value="EgtD"/>
</dbReference>
<comment type="caution">
    <text evidence="4">The sequence shown here is derived from an EMBL/GenBank/DDBJ whole genome shotgun (WGS) entry which is preliminary data.</text>
</comment>
<feature type="domain" description="Histidine-specific methyltransferase SAM-dependent" evidence="3">
    <location>
        <begin position="24"/>
        <end position="327"/>
    </location>
</feature>
<dbReference type="SUPFAM" id="SSF53335">
    <property type="entry name" value="S-adenosyl-L-methionine-dependent methyltransferases"/>
    <property type="match status" value="1"/>
</dbReference>
<dbReference type="Gene3D" id="3.40.50.150">
    <property type="entry name" value="Vaccinia Virus protein VP39"/>
    <property type="match status" value="1"/>
</dbReference>
<dbReference type="GO" id="GO:0032259">
    <property type="term" value="P:methylation"/>
    <property type="evidence" value="ECO:0007669"/>
    <property type="project" value="UniProtKB-KW"/>
</dbReference>
<dbReference type="PANTHER" id="PTHR43397:SF1">
    <property type="entry name" value="ERGOTHIONEINE BIOSYNTHESIS PROTEIN 1"/>
    <property type="match status" value="1"/>
</dbReference>
<name>A0A1E3GV69_9GAMM</name>
<accession>A0A1E3GV69</accession>
<dbReference type="EMBL" id="MCRI01000002">
    <property type="protein sequence ID" value="ODN67943.1"/>
    <property type="molecule type" value="Genomic_DNA"/>
</dbReference>
<dbReference type="PANTHER" id="PTHR43397">
    <property type="entry name" value="ERGOTHIONEINE BIOSYNTHESIS PROTEIN 1"/>
    <property type="match status" value="1"/>
</dbReference>
<dbReference type="RefSeq" id="WP_069295026.1">
    <property type="nucleotide sequence ID" value="NZ_MCRI01000002.1"/>
</dbReference>
<dbReference type="STRING" id="291169.A9E74_00449"/>
<evidence type="ECO:0000259" key="3">
    <source>
        <dbReference type="Pfam" id="PF10017"/>
    </source>
</evidence>
<evidence type="ECO:0000313" key="5">
    <source>
        <dbReference type="Proteomes" id="UP000094379"/>
    </source>
</evidence>
<keyword evidence="5" id="KW-1185">Reference proteome</keyword>
<dbReference type="PATRIC" id="fig|291169.3.peg.455"/>
<dbReference type="InterPro" id="IPR051128">
    <property type="entry name" value="EgtD_Methyltrsf_superfamily"/>
</dbReference>
<reference evidence="4 5" key="1">
    <citation type="submission" date="2016-07" db="EMBL/GenBank/DDBJ databases">
        <title>Draft Genome Sequence of Methylophaga muralis Bur 1.</title>
        <authorList>
            <person name="Vasilenko O.V."/>
            <person name="Doronina N.V."/>
            <person name="Shmareva M.N."/>
            <person name="Tarlachkov S.V."/>
            <person name="Mustakhimov I."/>
            <person name="Trotsenko Y.A."/>
        </authorList>
    </citation>
    <scope>NUCLEOTIDE SEQUENCE [LARGE SCALE GENOMIC DNA]</scope>
    <source>
        <strain evidence="4 5">Bur 1</strain>
    </source>
</reference>
<evidence type="ECO:0000256" key="1">
    <source>
        <dbReference type="ARBA" id="ARBA00022603"/>
    </source>
</evidence>
<dbReference type="AlphaFoldDB" id="A0A1E3GV69"/>
<protein>
    <submittedName>
        <fullName evidence="4">Histidine-specific methyltransferase EgtD</fullName>
        <ecNumber evidence="4">2.1.1.44</ecNumber>
    </submittedName>
</protein>
<evidence type="ECO:0000256" key="2">
    <source>
        <dbReference type="ARBA" id="ARBA00022679"/>
    </source>
</evidence>
<keyword evidence="1 4" id="KW-0489">Methyltransferase</keyword>
<organism evidence="4 5">
    <name type="scientific">Methylophaga muralis</name>
    <dbReference type="NCBI Taxonomy" id="291169"/>
    <lineage>
        <taxon>Bacteria</taxon>
        <taxon>Pseudomonadati</taxon>
        <taxon>Pseudomonadota</taxon>
        <taxon>Gammaproteobacteria</taxon>
        <taxon>Thiotrichales</taxon>
        <taxon>Piscirickettsiaceae</taxon>
        <taxon>Methylophaga</taxon>
    </lineage>
</organism>
<dbReference type="NCBIfam" id="TIGR03438">
    <property type="entry name" value="egtD_ergothio"/>
    <property type="match status" value="1"/>
</dbReference>
<dbReference type="InterPro" id="IPR029063">
    <property type="entry name" value="SAM-dependent_MTases_sf"/>
</dbReference>
<dbReference type="PIRSF" id="PIRSF018005">
    <property type="entry name" value="UCP018005"/>
    <property type="match status" value="1"/>
</dbReference>
<dbReference type="Proteomes" id="UP000094379">
    <property type="component" value="Unassembled WGS sequence"/>
</dbReference>
<dbReference type="InterPro" id="IPR017804">
    <property type="entry name" value="MeTrfase_EgtD-like"/>
</dbReference>